<evidence type="ECO:0000313" key="14">
    <source>
        <dbReference type="EMBL" id="KYG32326.1"/>
    </source>
</evidence>
<dbReference type="Proteomes" id="UP000075806">
    <property type="component" value="Unassembled WGS sequence"/>
</dbReference>
<evidence type="ECO:0000256" key="3">
    <source>
        <dbReference type="ARBA" id="ARBA00007931"/>
    </source>
</evidence>
<feature type="transmembrane region" description="Helical" evidence="12">
    <location>
        <begin position="190"/>
        <end position="207"/>
    </location>
</feature>
<dbReference type="AlphaFoldDB" id="A0A162EDH0"/>
<dbReference type="EMBL" id="LTAO01000012">
    <property type="protein sequence ID" value="KYG32326.1"/>
    <property type="molecule type" value="Genomic_DNA"/>
</dbReference>
<dbReference type="STRING" id="519424.AZF04_06060"/>
<accession>A0A162EDH0</accession>
<dbReference type="PANTHER" id="PTHR39188:SF3">
    <property type="entry name" value="STAGE IV SPORULATION PROTEIN FB"/>
    <property type="match status" value="1"/>
</dbReference>
<dbReference type="GO" id="GO:0046872">
    <property type="term" value="F:metal ion binding"/>
    <property type="evidence" value="ECO:0007669"/>
    <property type="project" value="UniProtKB-KW"/>
</dbReference>
<evidence type="ECO:0000256" key="9">
    <source>
        <dbReference type="ARBA" id="ARBA00022989"/>
    </source>
</evidence>
<dbReference type="OrthoDB" id="166377at2"/>
<protein>
    <submittedName>
        <fullName evidence="14">Protease</fullName>
    </submittedName>
</protein>
<dbReference type="GO" id="GO:0006508">
    <property type="term" value="P:proteolysis"/>
    <property type="evidence" value="ECO:0007669"/>
    <property type="project" value="UniProtKB-KW"/>
</dbReference>
<keyword evidence="5 12" id="KW-0812">Transmembrane</keyword>
<evidence type="ECO:0000256" key="8">
    <source>
        <dbReference type="ARBA" id="ARBA00022833"/>
    </source>
</evidence>
<evidence type="ECO:0000313" key="15">
    <source>
        <dbReference type="Proteomes" id="UP000075806"/>
    </source>
</evidence>
<keyword evidence="9 12" id="KW-1133">Transmembrane helix</keyword>
<comment type="subcellular location">
    <subcellularLocation>
        <location evidence="2">Membrane</location>
        <topology evidence="2">Multi-pass membrane protein</topology>
    </subcellularLocation>
</comment>
<keyword evidence="10" id="KW-0482">Metalloprotease</keyword>
<evidence type="ECO:0000256" key="2">
    <source>
        <dbReference type="ARBA" id="ARBA00004141"/>
    </source>
</evidence>
<keyword evidence="6" id="KW-0479">Metal-binding</keyword>
<evidence type="ECO:0000259" key="13">
    <source>
        <dbReference type="Pfam" id="PF02163"/>
    </source>
</evidence>
<evidence type="ECO:0000256" key="10">
    <source>
        <dbReference type="ARBA" id="ARBA00023049"/>
    </source>
</evidence>
<feature type="transmembrane region" description="Helical" evidence="12">
    <location>
        <begin position="21"/>
        <end position="38"/>
    </location>
</feature>
<dbReference type="GO" id="GO:0008237">
    <property type="term" value="F:metallopeptidase activity"/>
    <property type="evidence" value="ECO:0007669"/>
    <property type="project" value="UniProtKB-KW"/>
</dbReference>
<keyword evidence="4 14" id="KW-0645">Protease</keyword>
<evidence type="ECO:0000256" key="1">
    <source>
        <dbReference type="ARBA" id="ARBA00001947"/>
    </source>
</evidence>
<evidence type="ECO:0000256" key="7">
    <source>
        <dbReference type="ARBA" id="ARBA00022801"/>
    </source>
</evidence>
<dbReference type="Pfam" id="PF02163">
    <property type="entry name" value="Peptidase_M50"/>
    <property type="match status" value="1"/>
</dbReference>
<keyword evidence="15" id="KW-1185">Reference proteome</keyword>
<evidence type="ECO:0000256" key="11">
    <source>
        <dbReference type="ARBA" id="ARBA00023136"/>
    </source>
</evidence>
<keyword evidence="7" id="KW-0378">Hydrolase</keyword>
<feature type="domain" description="Peptidase M50" evidence="13">
    <location>
        <begin position="42"/>
        <end position="115"/>
    </location>
</feature>
<gene>
    <name evidence="14" type="ORF">AZF04_06060</name>
</gene>
<feature type="transmembrane region" description="Helical" evidence="12">
    <location>
        <begin position="92"/>
        <end position="113"/>
    </location>
</feature>
<comment type="cofactor">
    <cofactor evidence="1">
        <name>Zn(2+)</name>
        <dbReference type="ChEBI" id="CHEBI:29105"/>
    </cofactor>
</comment>
<feature type="transmembrane region" description="Helical" evidence="12">
    <location>
        <begin position="133"/>
        <end position="154"/>
    </location>
</feature>
<organism evidence="14 15">
    <name type="scientific">Alkalihalobacillus trypoxylicola</name>
    <dbReference type="NCBI Taxonomy" id="519424"/>
    <lineage>
        <taxon>Bacteria</taxon>
        <taxon>Bacillati</taxon>
        <taxon>Bacillota</taxon>
        <taxon>Bacilli</taxon>
        <taxon>Bacillales</taxon>
        <taxon>Bacillaceae</taxon>
        <taxon>Alkalihalobacillus</taxon>
    </lineage>
</organism>
<sequence length="303" mass="35737">MTQVKSFHLNEIISLSQKIKMNPLFWLVLGIGILTGYFKEVCMVFMIVFIHEMGHGIMATFFKWNVKKIELLPFGGVAEVEDGGNKPFKEEFLIVLAGPVQHIWMIALSYLLVTMDIWSYSIHETFVQHNVMILLFNLLPILPLDGGKLLQLFCCYKKPYREGLSLTRKISFLSLITFFIFIVTFYPFHLNVWIVILFLSINNYLEWKQKHFRFIRFLMTRMNVYQNSYPIKDLYLNDTMSLKEAMSSFERGVVHQCIISNQLNKKKVLLHERILLYEAFENNNWQMSLREFSGNHRLPPIQS</sequence>
<keyword evidence="8" id="KW-0862">Zinc</keyword>
<dbReference type="GO" id="GO:0016020">
    <property type="term" value="C:membrane"/>
    <property type="evidence" value="ECO:0007669"/>
    <property type="project" value="UniProtKB-SubCell"/>
</dbReference>
<evidence type="ECO:0000256" key="5">
    <source>
        <dbReference type="ARBA" id="ARBA00022692"/>
    </source>
</evidence>
<comment type="caution">
    <text evidence="14">The sequence shown here is derived from an EMBL/GenBank/DDBJ whole genome shotgun (WGS) entry which is preliminary data.</text>
</comment>
<dbReference type="InterPro" id="IPR008915">
    <property type="entry name" value="Peptidase_M50"/>
</dbReference>
<comment type="similarity">
    <text evidence="3">Belongs to the peptidase M50B family.</text>
</comment>
<name>A0A162EDH0_9BACI</name>
<reference evidence="14" key="1">
    <citation type="submission" date="2016-02" db="EMBL/GenBank/DDBJ databases">
        <title>Genome sequence of Bacillus trypoxylicola KCTC 13244(T).</title>
        <authorList>
            <person name="Jeong H."/>
            <person name="Park S.-H."/>
            <person name="Choi S.-K."/>
        </authorList>
    </citation>
    <scope>NUCLEOTIDE SEQUENCE [LARGE SCALE GENOMIC DNA]</scope>
    <source>
        <strain evidence="14">KCTC 13244</strain>
    </source>
</reference>
<dbReference type="PANTHER" id="PTHR39188">
    <property type="entry name" value="MEMBRANE-ASSOCIATED ZINC METALLOPROTEASE M50B"/>
    <property type="match status" value="1"/>
</dbReference>
<proteinExistence type="inferred from homology"/>
<dbReference type="CDD" id="cd06161">
    <property type="entry name" value="S2P-M50_SpoIVFB"/>
    <property type="match status" value="1"/>
</dbReference>
<evidence type="ECO:0000256" key="4">
    <source>
        <dbReference type="ARBA" id="ARBA00022670"/>
    </source>
</evidence>
<keyword evidence="11 12" id="KW-0472">Membrane</keyword>
<evidence type="ECO:0000256" key="12">
    <source>
        <dbReference type="SAM" id="Phobius"/>
    </source>
</evidence>
<evidence type="ECO:0000256" key="6">
    <source>
        <dbReference type="ARBA" id="ARBA00022723"/>
    </source>
</evidence>